<comment type="caution">
    <text evidence="1">The sequence shown here is derived from an EMBL/GenBank/DDBJ whole genome shotgun (WGS) entry which is preliminary data.</text>
</comment>
<reference evidence="1 2" key="1">
    <citation type="submission" date="2015-10" db="EMBL/GenBank/DDBJ databases">
        <title>Mycobacterium gordonae draft genome assembly.</title>
        <authorList>
            <person name="Ustinova V."/>
            <person name="Smirnova T."/>
            <person name="Blagodatskikh K."/>
            <person name="Varlamov D."/>
            <person name="Larionova E."/>
            <person name="Chernousova L."/>
        </authorList>
    </citation>
    <scope>NUCLEOTIDE SEQUENCE [LARGE SCALE GENOMIC DNA]</scope>
    <source>
        <strain evidence="1 2">CTRI 14-8773</strain>
    </source>
</reference>
<name>A0A0Q2LJH8_MYCGO</name>
<dbReference type="Gene3D" id="1.10.260.40">
    <property type="entry name" value="lambda repressor-like DNA-binding domains"/>
    <property type="match status" value="1"/>
</dbReference>
<gene>
    <name evidence="1" type="ORF">AO501_09865</name>
</gene>
<dbReference type="Proteomes" id="UP000051677">
    <property type="component" value="Unassembled WGS sequence"/>
</dbReference>
<accession>A0A0Q2LJH8</accession>
<protein>
    <submittedName>
        <fullName evidence="1">Uncharacterized protein</fullName>
    </submittedName>
</protein>
<sequence length="215" mass="23358">MTGTGDAVPLRSVIGENARRLRGDATADDVAKAARRYGLNWGTGRISDLEHGRVSPTLPTLAALVLALSDVRCAKVALGDLLGDSENISLTTALNVSSDQLRRFLAGGDMFEFALTSPRDTMAELRDRWPVRLHGVTAGALMRLLGDFGEPEERLARDLGLDRERLAAEMAALWRGRSFHAERDRRAGADANAQKKGRVARELKAELRAVLDGDD</sequence>
<dbReference type="EMBL" id="LKTM01000351">
    <property type="protein sequence ID" value="KQH76377.1"/>
    <property type="molecule type" value="Genomic_DNA"/>
</dbReference>
<dbReference type="GO" id="GO:0003677">
    <property type="term" value="F:DNA binding"/>
    <property type="evidence" value="ECO:0007669"/>
    <property type="project" value="InterPro"/>
</dbReference>
<organism evidence="1 2">
    <name type="scientific">Mycobacterium gordonae</name>
    <dbReference type="NCBI Taxonomy" id="1778"/>
    <lineage>
        <taxon>Bacteria</taxon>
        <taxon>Bacillati</taxon>
        <taxon>Actinomycetota</taxon>
        <taxon>Actinomycetes</taxon>
        <taxon>Mycobacteriales</taxon>
        <taxon>Mycobacteriaceae</taxon>
        <taxon>Mycobacterium</taxon>
    </lineage>
</organism>
<evidence type="ECO:0000313" key="1">
    <source>
        <dbReference type="EMBL" id="KQH76377.1"/>
    </source>
</evidence>
<evidence type="ECO:0000313" key="2">
    <source>
        <dbReference type="Proteomes" id="UP000051677"/>
    </source>
</evidence>
<proteinExistence type="predicted"/>
<dbReference type="InterPro" id="IPR010982">
    <property type="entry name" value="Lambda_DNA-bd_dom_sf"/>
</dbReference>
<dbReference type="AlphaFoldDB" id="A0A0Q2LJH8"/>